<dbReference type="InParanoid" id="B4D4B4"/>
<dbReference type="Pfam" id="PF13369">
    <property type="entry name" value="Transglut_core2"/>
    <property type="match status" value="1"/>
</dbReference>
<comment type="caution">
    <text evidence="3">The sequence shown here is derived from an EMBL/GenBank/DDBJ whole genome shotgun (WGS) entry which is preliminary data.</text>
</comment>
<feature type="domain" description="Protein SirB1 N-terminal" evidence="2">
    <location>
        <begin position="104"/>
        <end position="246"/>
    </location>
</feature>
<keyword evidence="4" id="KW-1185">Reference proteome</keyword>
<evidence type="ECO:0000313" key="3">
    <source>
        <dbReference type="EMBL" id="EDY18715.1"/>
    </source>
</evidence>
<dbReference type="InterPro" id="IPR032698">
    <property type="entry name" value="SirB1_N"/>
</dbReference>
<dbReference type="eggNOG" id="COG2912">
    <property type="taxonomic scope" value="Bacteria"/>
</dbReference>
<dbReference type="Proteomes" id="UP000005824">
    <property type="component" value="Unassembled WGS sequence"/>
</dbReference>
<dbReference type="PANTHER" id="PTHR31350">
    <property type="entry name" value="SI:DKEY-261L7.2"/>
    <property type="match status" value="1"/>
</dbReference>
<proteinExistence type="inferred from homology"/>
<dbReference type="EMBL" id="ABVL01000011">
    <property type="protein sequence ID" value="EDY18715.1"/>
    <property type="molecule type" value="Genomic_DNA"/>
</dbReference>
<name>B4D4B4_9BACT</name>
<accession>B4D4B4</accession>
<dbReference type="PANTHER" id="PTHR31350:SF21">
    <property type="entry name" value="F-BOX ONLY PROTEIN 21"/>
    <property type="match status" value="1"/>
</dbReference>
<protein>
    <recommendedName>
        <fullName evidence="2">Protein SirB1 N-terminal domain-containing protein</fullName>
    </recommendedName>
</protein>
<dbReference type="RefSeq" id="WP_006981077.1">
    <property type="nucleotide sequence ID" value="NZ_ABVL01000011.1"/>
</dbReference>
<dbReference type="STRING" id="497964.CfE428DRAFT_3752"/>
<evidence type="ECO:0000256" key="1">
    <source>
        <dbReference type="ARBA" id="ARBA00007100"/>
    </source>
</evidence>
<evidence type="ECO:0000313" key="4">
    <source>
        <dbReference type="Proteomes" id="UP000005824"/>
    </source>
</evidence>
<sequence length="276" mass="30460">MTTQRDALIRLLAEDDDPHTVALIKGQLIGRGHEALPELRQWIVEAPAEAVRHLRDVIAKIEAAEADGIFEDFCAHCGQDGDLEEAAWKLAATFLAGEDFAGQRRALDEWGGEVARRLKKAESPVDEIETLVEFLAHDVGLRGNEADYYNINNSLLPEIVDTRLGIPITLSLVYILVGRRAGISISGAGLPGHFLIRHGQQFFDPFNGGRRVGLDECRERLASLNLALTPGHLEPIKPPQFLTRMLANIHSIAVDRDPALAVKVLRWIDLLKPAVI</sequence>
<comment type="similarity">
    <text evidence="1">Belongs to the UPF0162 family.</text>
</comment>
<organism evidence="3 4">
    <name type="scientific">Chthoniobacter flavus Ellin428</name>
    <dbReference type="NCBI Taxonomy" id="497964"/>
    <lineage>
        <taxon>Bacteria</taxon>
        <taxon>Pseudomonadati</taxon>
        <taxon>Verrucomicrobiota</taxon>
        <taxon>Spartobacteria</taxon>
        <taxon>Chthoniobacterales</taxon>
        <taxon>Chthoniobacteraceae</taxon>
        <taxon>Chthoniobacter</taxon>
    </lineage>
</organism>
<gene>
    <name evidence="3" type="ORF">CfE428DRAFT_3752</name>
</gene>
<evidence type="ECO:0000259" key="2">
    <source>
        <dbReference type="Pfam" id="PF13369"/>
    </source>
</evidence>
<dbReference type="AlphaFoldDB" id="B4D4B4"/>
<reference evidence="3 4" key="1">
    <citation type="journal article" date="2011" name="J. Bacteriol.">
        <title>Genome sequence of Chthoniobacter flavus Ellin428, an aerobic heterotrophic soil bacterium.</title>
        <authorList>
            <person name="Kant R."/>
            <person name="van Passel M.W."/>
            <person name="Palva A."/>
            <person name="Lucas S."/>
            <person name="Lapidus A."/>
            <person name="Glavina Del Rio T."/>
            <person name="Dalin E."/>
            <person name="Tice H."/>
            <person name="Bruce D."/>
            <person name="Goodwin L."/>
            <person name="Pitluck S."/>
            <person name="Larimer F.W."/>
            <person name="Land M.L."/>
            <person name="Hauser L."/>
            <person name="Sangwan P."/>
            <person name="de Vos W.M."/>
            <person name="Janssen P.H."/>
            <person name="Smidt H."/>
        </authorList>
    </citation>
    <scope>NUCLEOTIDE SEQUENCE [LARGE SCALE GENOMIC DNA]</scope>
    <source>
        <strain evidence="3 4">Ellin428</strain>
    </source>
</reference>